<feature type="transmembrane region" description="Helical" evidence="3">
    <location>
        <begin position="89"/>
        <end position="109"/>
    </location>
</feature>
<gene>
    <name evidence="5" type="ORF">GPL32_09740</name>
</gene>
<dbReference type="SUPFAM" id="SSF50249">
    <property type="entry name" value="Nucleic acid-binding proteins"/>
    <property type="match status" value="1"/>
</dbReference>
<proteinExistence type="predicted"/>
<comment type="caution">
    <text evidence="5">The sequence shown here is derived from an EMBL/GenBank/DDBJ whole genome shotgun (WGS) entry which is preliminary data.</text>
</comment>
<dbReference type="EMBL" id="JAAEHK010000011">
    <property type="protein sequence ID" value="NDL70782.1"/>
    <property type="molecule type" value="Genomic_DNA"/>
</dbReference>
<dbReference type="PROSITE" id="PS00352">
    <property type="entry name" value="CSD_1"/>
    <property type="match status" value="1"/>
</dbReference>
<keyword evidence="1" id="KW-0597">Phosphoprotein</keyword>
<evidence type="ECO:0000256" key="3">
    <source>
        <dbReference type="SAM" id="Phobius"/>
    </source>
</evidence>
<dbReference type="GO" id="GO:0005829">
    <property type="term" value="C:cytosol"/>
    <property type="evidence" value="ECO:0007669"/>
    <property type="project" value="UniProtKB-ARBA"/>
</dbReference>
<evidence type="ECO:0000256" key="1">
    <source>
        <dbReference type="ARBA" id="ARBA00022553"/>
    </source>
</evidence>
<dbReference type="GO" id="GO:0003730">
    <property type="term" value="F:mRNA 3'-UTR binding"/>
    <property type="evidence" value="ECO:0007669"/>
    <property type="project" value="TreeGrafter"/>
</dbReference>
<dbReference type="CDD" id="cd04458">
    <property type="entry name" value="CSP_CDS"/>
    <property type="match status" value="1"/>
</dbReference>
<keyword evidence="3" id="KW-0472">Membrane</keyword>
<protein>
    <submittedName>
        <fullName evidence="5">DUF1294 domain-containing protein</fullName>
    </submittedName>
</protein>
<dbReference type="Proteomes" id="UP000480312">
    <property type="component" value="Unassembled WGS sequence"/>
</dbReference>
<dbReference type="PANTHER" id="PTHR12962:SF1">
    <property type="entry name" value="COLD SHOCK DOMAIN-CONTAINING PROTEIN CG9705"/>
    <property type="match status" value="1"/>
</dbReference>
<dbReference type="InterPro" id="IPR011129">
    <property type="entry name" value="CSD"/>
</dbReference>
<sequence length="199" mass="22270">MTAKGKITFWDDDKGYGFIEPDKGGERVFVHISAFEEGSRRPGKRQRVIFEAGVDGQGKLRAERATLTGIALPGPGTLRRYMKRPGGRAVLLALLFFAVLAVLTTLQWLPMWVSVAYLVVSVVTVLVYMMDKSASQKNGQRTPENTLHLLSLMGGWPGAMVAQQTLRHKSQKRRFRGIFWLTVLINLAVLAGWVWWQVG</sequence>
<dbReference type="InterPro" id="IPR002059">
    <property type="entry name" value="CSP_DNA-bd"/>
</dbReference>
<dbReference type="OrthoDB" id="72963at2"/>
<keyword evidence="3" id="KW-1133">Transmembrane helix</keyword>
<keyword evidence="3" id="KW-0812">Transmembrane</keyword>
<comment type="subcellular location">
    <subcellularLocation>
        <location evidence="2">Cytoplasm</location>
    </subcellularLocation>
</comment>
<evidence type="ECO:0000259" key="4">
    <source>
        <dbReference type="PROSITE" id="PS51857"/>
    </source>
</evidence>
<evidence type="ECO:0000313" key="6">
    <source>
        <dbReference type="Proteomes" id="UP000480312"/>
    </source>
</evidence>
<dbReference type="InterPro" id="IPR010718">
    <property type="entry name" value="DUF1294"/>
</dbReference>
<dbReference type="SMART" id="SM00357">
    <property type="entry name" value="CSP"/>
    <property type="match status" value="1"/>
</dbReference>
<dbReference type="Pfam" id="PF06961">
    <property type="entry name" value="DUF1294"/>
    <property type="match status" value="1"/>
</dbReference>
<feature type="transmembrane region" description="Helical" evidence="3">
    <location>
        <begin position="115"/>
        <end position="131"/>
    </location>
</feature>
<dbReference type="GO" id="GO:0043488">
    <property type="term" value="P:regulation of mRNA stability"/>
    <property type="evidence" value="ECO:0007669"/>
    <property type="project" value="TreeGrafter"/>
</dbReference>
<dbReference type="InterPro" id="IPR052069">
    <property type="entry name" value="Ca-reg_mRNA-binding_domain"/>
</dbReference>
<dbReference type="Pfam" id="PF00313">
    <property type="entry name" value="CSD"/>
    <property type="match status" value="1"/>
</dbReference>
<dbReference type="Gene3D" id="2.40.50.140">
    <property type="entry name" value="Nucleic acid-binding proteins"/>
    <property type="match status" value="1"/>
</dbReference>
<dbReference type="PROSITE" id="PS51857">
    <property type="entry name" value="CSD_2"/>
    <property type="match status" value="1"/>
</dbReference>
<dbReference type="InterPro" id="IPR019844">
    <property type="entry name" value="CSD_CS"/>
</dbReference>
<name>A0A7C9K5D3_9GAMM</name>
<feature type="domain" description="CSD" evidence="4">
    <location>
        <begin position="2"/>
        <end position="67"/>
    </location>
</feature>
<organism evidence="5 6">
    <name type="scientific">Vreelandella alkaliphila</name>
    <dbReference type="NCBI Taxonomy" id="272774"/>
    <lineage>
        <taxon>Bacteria</taxon>
        <taxon>Pseudomonadati</taxon>
        <taxon>Pseudomonadota</taxon>
        <taxon>Gammaproteobacteria</taxon>
        <taxon>Oceanospirillales</taxon>
        <taxon>Halomonadaceae</taxon>
        <taxon>Vreelandella</taxon>
    </lineage>
</organism>
<dbReference type="AlphaFoldDB" id="A0A7C9K5D3"/>
<evidence type="ECO:0000256" key="2">
    <source>
        <dbReference type="RuleBase" id="RU000408"/>
    </source>
</evidence>
<reference evidence="5 6" key="1">
    <citation type="submission" date="2020-01" db="EMBL/GenBank/DDBJ databases">
        <title>Whole genome sequencing of Halomonas alkaliphila strain LS44.</title>
        <authorList>
            <person name="Kumar S."/>
            <person name="Paul D."/>
            <person name="Shouche Y."/>
            <person name="Suryavanshi M.V."/>
        </authorList>
    </citation>
    <scope>NUCLEOTIDE SEQUENCE [LARGE SCALE GENOMIC DNA]</scope>
    <source>
        <strain evidence="5 6">LS44</strain>
    </source>
</reference>
<evidence type="ECO:0000313" key="5">
    <source>
        <dbReference type="EMBL" id="NDL70782.1"/>
    </source>
</evidence>
<dbReference type="PANTHER" id="PTHR12962">
    <property type="entry name" value="CALCIUM-REGULATED HEAT STABLE PROTEIN CRHSP-24-RELATED"/>
    <property type="match status" value="1"/>
</dbReference>
<feature type="transmembrane region" description="Helical" evidence="3">
    <location>
        <begin position="177"/>
        <end position="196"/>
    </location>
</feature>
<dbReference type="RefSeq" id="WP_162218667.1">
    <property type="nucleotide sequence ID" value="NZ_JAAEHK010000011.1"/>
</dbReference>
<dbReference type="InterPro" id="IPR012340">
    <property type="entry name" value="NA-bd_OB-fold"/>
</dbReference>
<accession>A0A7C9K5D3</accession>